<keyword evidence="1" id="KW-0433">Leucine-rich repeat</keyword>
<dbReference type="InterPro" id="IPR003591">
    <property type="entry name" value="Leu-rich_rpt_typical-subtyp"/>
</dbReference>
<evidence type="ECO:0000256" key="1">
    <source>
        <dbReference type="ARBA" id="ARBA00022614"/>
    </source>
</evidence>
<dbReference type="EMBL" id="JAHRHJ020000003">
    <property type="protein sequence ID" value="KAH9322419.1"/>
    <property type="molecule type" value="Genomic_DNA"/>
</dbReference>
<proteinExistence type="predicted"/>
<sequence length="186" mass="21147">MMRLPEGLGFELVSLQRLFVHSNKLTGLPYSTSHMKCLRVLDVHLNRLGGLLADLENLTNLETLNISKNFNYFVTLLESIDDLSGLVELDISYNHIKVLPISIARLKVDGNRLVVLPPHIVNHSMAAVKEYMAQRLKMSGKREKKRHSWLRQLVLGKWGRGGASNEMKKNSRVISFQEECVSTLPR</sequence>
<evidence type="ECO:0000313" key="3">
    <source>
        <dbReference type="EMBL" id="KAH9322419.1"/>
    </source>
</evidence>
<feature type="non-terminal residue" evidence="3">
    <location>
        <position position="186"/>
    </location>
</feature>
<dbReference type="PANTHER" id="PTHR48051:SF1">
    <property type="entry name" value="RAS SUPPRESSOR PROTEIN 1"/>
    <property type="match status" value="1"/>
</dbReference>
<comment type="caution">
    <text evidence="3">The sequence shown here is derived from an EMBL/GenBank/DDBJ whole genome shotgun (WGS) entry which is preliminary data.</text>
</comment>
<dbReference type="OMA" id="IRWIIYL"/>
<protein>
    <submittedName>
        <fullName evidence="3">Uncharacterized protein</fullName>
    </submittedName>
</protein>
<dbReference type="Pfam" id="PF00560">
    <property type="entry name" value="LRR_1"/>
    <property type="match status" value="1"/>
</dbReference>
<dbReference type="Gene3D" id="3.80.10.10">
    <property type="entry name" value="Ribonuclease Inhibitor"/>
    <property type="match status" value="1"/>
</dbReference>
<dbReference type="SUPFAM" id="SSF52058">
    <property type="entry name" value="L domain-like"/>
    <property type="match status" value="1"/>
</dbReference>
<reference evidence="3 4" key="1">
    <citation type="journal article" date="2021" name="Nat. Plants">
        <title>The Taxus genome provides insights into paclitaxel biosynthesis.</title>
        <authorList>
            <person name="Xiong X."/>
            <person name="Gou J."/>
            <person name="Liao Q."/>
            <person name="Li Y."/>
            <person name="Zhou Q."/>
            <person name="Bi G."/>
            <person name="Li C."/>
            <person name="Du R."/>
            <person name="Wang X."/>
            <person name="Sun T."/>
            <person name="Guo L."/>
            <person name="Liang H."/>
            <person name="Lu P."/>
            <person name="Wu Y."/>
            <person name="Zhang Z."/>
            <person name="Ro D.K."/>
            <person name="Shang Y."/>
            <person name="Huang S."/>
            <person name="Yan J."/>
        </authorList>
    </citation>
    <scope>NUCLEOTIDE SEQUENCE [LARGE SCALE GENOMIC DNA]</scope>
    <source>
        <strain evidence="3">Ta-2019</strain>
    </source>
</reference>
<name>A0AA38GFG7_TAXCH</name>
<dbReference type="AlphaFoldDB" id="A0AA38GFG7"/>
<dbReference type="InterPro" id="IPR001611">
    <property type="entry name" value="Leu-rich_rpt"/>
</dbReference>
<gene>
    <name evidence="3" type="ORF">KI387_017058</name>
</gene>
<evidence type="ECO:0000313" key="4">
    <source>
        <dbReference type="Proteomes" id="UP000824469"/>
    </source>
</evidence>
<dbReference type="Proteomes" id="UP000824469">
    <property type="component" value="Unassembled WGS sequence"/>
</dbReference>
<keyword evidence="4" id="KW-1185">Reference proteome</keyword>
<evidence type="ECO:0000256" key="2">
    <source>
        <dbReference type="ARBA" id="ARBA00022737"/>
    </source>
</evidence>
<dbReference type="GO" id="GO:0005737">
    <property type="term" value="C:cytoplasm"/>
    <property type="evidence" value="ECO:0007669"/>
    <property type="project" value="TreeGrafter"/>
</dbReference>
<dbReference type="SMART" id="SM00369">
    <property type="entry name" value="LRR_TYP"/>
    <property type="match status" value="2"/>
</dbReference>
<keyword evidence="2" id="KW-0677">Repeat</keyword>
<dbReference type="InterPro" id="IPR032675">
    <property type="entry name" value="LRR_dom_sf"/>
</dbReference>
<dbReference type="InterPro" id="IPR050216">
    <property type="entry name" value="LRR_domain-containing"/>
</dbReference>
<organism evidence="3 4">
    <name type="scientific">Taxus chinensis</name>
    <name type="common">Chinese yew</name>
    <name type="synonym">Taxus wallichiana var. chinensis</name>
    <dbReference type="NCBI Taxonomy" id="29808"/>
    <lineage>
        <taxon>Eukaryota</taxon>
        <taxon>Viridiplantae</taxon>
        <taxon>Streptophyta</taxon>
        <taxon>Embryophyta</taxon>
        <taxon>Tracheophyta</taxon>
        <taxon>Spermatophyta</taxon>
        <taxon>Pinopsida</taxon>
        <taxon>Pinidae</taxon>
        <taxon>Conifers II</taxon>
        <taxon>Cupressales</taxon>
        <taxon>Taxaceae</taxon>
        <taxon>Taxus</taxon>
    </lineage>
</organism>
<dbReference type="PANTHER" id="PTHR48051">
    <property type="match status" value="1"/>
</dbReference>
<accession>A0AA38GFG7</accession>